<dbReference type="PANTHER" id="PTHR38730">
    <property type="entry name" value="SLL7028 PROTEIN"/>
    <property type="match status" value="1"/>
</dbReference>
<dbReference type="Proteomes" id="UP000733379">
    <property type="component" value="Unassembled WGS sequence"/>
</dbReference>
<sequence length="409" mass="44916">MTMGTMELDTDKLFTARLLSVRARPYLATALYALHLLESHAVPTMGVDRYWRCYVSPAFVNCTPVEELASILVHEVSHLLREHHRRSDRFAREHDLVGPAERLRMNIAADAEINDDAFGEGLVQPEGAVMPKTLGLPTGELMEDYLRRFRLGHNTQDFAWLDCGSGADGLDREWDLGPDGADGLSEQEREAVRFRVAQGIAGHPGDAPRGWRRWAEEALHPPQPWRDLLRAAIRAAASAPGIGDDYTYGRPARRSAGLPGVVLPSLRHLPPRVSVVIDTSGSVSDAELGSALLETAAVSRAVGGRRDLLTVLSCDAAARIADPLCRADGIPLIGGGGTDLRTGFVKALRAQPRPDVVVVLTDGYTPWPDRRPACRTVVGLFRRERSWSENNPHYIPERPPAWARVVHIG</sequence>
<comment type="caution">
    <text evidence="3">The sequence shown here is derived from an EMBL/GenBank/DDBJ whole genome shotgun (WGS) entry which is preliminary data.</text>
</comment>
<dbReference type="EMBL" id="JAHKNI010000017">
    <property type="protein sequence ID" value="MBU3066881.1"/>
    <property type="molecule type" value="Genomic_DNA"/>
</dbReference>
<keyword evidence="4" id="KW-1185">Reference proteome</keyword>
<dbReference type="Pfam" id="PF13203">
    <property type="entry name" value="DUF2201_N"/>
    <property type="match status" value="1"/>
</dbReference>
<dbReference type="Pfam" id="PF09967">
    <property type="entry name" value="DUF2201"/>
    <property type="match status" value="1"/>
</dbReference>
<dbReference type="InterPro" id="IPR018698">
    <property type="entry name" value="VWA-like_dom"/>
</dbReference>
<dbReference type="InterPro" id="IPR036465">
    <property type="entry name" value="vWFA_dom_sf"/>
</dbReference>
<dbReference type="SUPFAM" id="SSF53300">
    <property type="entry name" value="vWA-like"/>
    <property type="match status" value="1"/>
</dbReference>
<accession>A0ABS6BBQ1</accession>
<feature type="domain" description="VWA-like" evidence="1">
    <location>
        <begin position="273"/>
        <end position="380"/>
    </location>
</feature>
<evidence type="ECO:0000313" key="4">
    <source>
        <dbReference type="Proteomes" id="UP000733379"/>
    </source>
</evidence>
<evidence type="ECO:0000313" key="3">
    <source>
        <dbReference type="EMBL" id="MBU3066881.1"/>
    </source>
</evidence>
<organism evidence="3 4">
    <name type="scientific">Nocardia albiluteola</name>
    <dbReference type="NCBI Taxonomy" id="2842303"/>
    <lineage>
        <taxon>Bacteria</taxon>
        <taxon>Bacillati</taxon>
        <taxon>Actinomycetota</taxon>
        <taxon>Actinomycetes</taxon>
        <taxon>Mycobacteriales</taxon>
        <taxon>Nocardiaceae</taxon>
        <taxon>Nocardia</taxon>
    </lineage>
</organism>
<name>A0ABS6BBQ1_9NOCA</name>
<dbReference type="InterPro" id="IPR025154">
    <property type="entry name" value="Put_metallopeptidase_dom"/>
</dbReference>
<protein>
    <recommendedName>
        <fullName evidence="5">Metal-dependent peptidase</fullName>
    </recommendedName>
</protein>
<gene>
    <name evidence="3" type="ORF">KO481_35845</name>
</gene>
<proteinExistence type="predicted"/>
<evidence type="ECO:0000259" key="1">
    <source>
        <dbReference type="Pfam" id="PF09967"/>
    </source>
</evidence>
<dbReference type="CDD" id="cd00198">
    <property type="entry name" value="vWFA"/>
    <property type="match status" value="1"/>
</dbReference>
<dbReference type="PANTHER" id="PTHR38730:SF1">
    <property type="entry name" value="SLL7028 PROTEIN"/>
    <property type="match status" value="1"/>
</dbReference>
<reference evidence="3 4" key="1">
    <citation type="submission" date="2021-06" db="EMBL/GenBank/DDBJ databases">
        <title>Actinomycetes sequencing.</title>
        <authorList>
            <person name="Shan Q."/>
        </authorList>
    </citation>
    <scope>NUCLEOTIDE SEQUENCE [LARGE SCALE GENOMIC DNA]</scope>
    <source>
        <strain evidence="3 4">NEAU-G5</strain>
    </source>
</reference>
<evidence type="ECO:0000259" key="2">
    <source>
        <dbReference type="Pfam" id="PF13203"/>
    </source>
</evidence>
<evidence type="ECO:0008006" key="5">
    <source>
        <dbReference type="Google" id="ProtNLM"/>
    </source>
</evidence>
<feature type="domain" description="Putative metallopeptidase" evidence="2">
    <location>
        <begin position="12"/>
        <end position="267"/>
    </location>
</feature>